<proteinExistence type="predicted"/>
<feature type="domain" description="Flavoprotein" evidence="1">
    <location>
        <begin position="7"/>
        <end position="136"/>
    </location>
</feature>
<protein>
    <submittedName>
        <fullName evidence="2">Flavoprotein</fullName>
    </submittedName>
</protein>
<dbReference type="STRING" id="40571.SAMN05660733_04236"/>
<dbReference type="Pfam" id="PF02441">
    <property type="entry name" value="Flavoprotein"/>
    <property type="match status" value="1"/>
</dbReference>
<name>A0A1W2END0_9PSEU</name>
<dbReference type="Gene3D" id="3.40.50.1950">
    <property type="entry name" value="Flavin prenyltransferase-like"/>
    <property type="match status" value="1"/>
</dbReference>
<dbReference type="GO" id="GO:0003824">
    <property type="term" value="F:catalytic activity"/>
    <property type="evidence" value="ECO:0007669"/>
    <property type="project" value="InterPro"/>
</dbReference>
<keyword evidence="3" id="KW-1185">Reference proteome</keyword>
<accession>A0A1W2END0</accession>
<dbReference type="InterPro" id="IPR003382">
    <property type="entry name" value="Flavoprotein"/>
</dbReference>
<dbReference type="AlphaFoldDB" id="A0A1W2END0"/>
<evidence type="ECO:0000259" key="1">
    <source>
        <dbReference type="Pfam" id="PF02441"/>
    </source>
</evidence>
<dbReference type="EMBL" id="FWYC01000010">
    <property type="protein sequence ID" value="SMD11230.1"/>
    <property type="molecule type" value="Genomic_DNA"/>
</dbReference>
<dbReference type="InterPro" id="IPR036551">
    <property type="entry name" value="Flavin_trans-like"/>
</dbReference>
<gene>
    <name evidence="2" type="ORF">SAMN05660733_04236</name>
</gene>
<dbReference type="SUPFAM" id="SSF52507">
    <property type="entry name" value="Homo-oligomeric flavin-containing Cys decarboxylases, HFCD"/>
    <property type="match status" value="1"/>
</dbReference>
<evidence type="ECO:0000313" key="3">
    <source>
        <dbReference type="Proteomes" id="UP000192840"/>
    </source>
</evidence>
<dbReference type="eggNOG" id="COG0452">
    <property type="taxonomic scope" value="Bacteria"/>
</dbReference>
<sequence length="178" mass="18912">MSAPVLYLMICGAGPADHIDRMVKLAQVDGWDVWCIASPSAVEHFLDLEALEALSGHSVRTGHQRAGQPALPKAAAVIVAPATYNTINKWAAGIADTYVLTQLAELTGLGVPIAVLPFVNTALANNRVFHRSVAELRESDVTVLFGEGGFIPHPPRTGGKVMDSYPWQAALDAVKASM</sequence>
<dbReference type="Proteomes" id="UP000192840">
    <property type="component" value="Unassembled WGS sequence"/>
</dbReference>
<reference evidence="3" key="1">
    <citation type="submission" date="2017-04" db="EMBL/GenBank/DDBJ databases">
        <authorList>
            <person name="Varghese N."/>
            <person name="Submissions S."/>
        </authorList>
    </citation>
    <scope>NUCLEOTIDE SEQUENCE [LARGE SCALE GENOMIC DNA]</scope>
    <source>
        <strain evidence="3">DSM 44073</strain>
    </source>
</reference>
<organism evidence="2 3">
    <name type="scientific">Lentzea albidocapillata</name>
    <dbReference type="NCBI Taxonomy" id="40571"/>
    <lineage>
        <taxon>Bacteria</taxon>
        <taxon>Bacillati</taxon>
        <taxon>Actinomycetota</taxon>
        <taxon>Actinomycetes</taxon>
        <taxon>Pseudonocardiales</taxon>
        <taxon>Pseudonocardiaceae</taxon>
        <taxon>Lentzea</taxon>
    </lineage>
</organism>
<evidence type="ECO:0000313" key="2">
    <source>
        <dbReference type="EMBL" id="SMD11230.1"/>
    </source>
</evidence>